<dbReference type="EMBL" id="CP009552">
    <property type="protein sequence ID" value="AIY91007.1"/>
    <property type="molecule type" value="Genomic_DNA"/>
</dbReference>
<organism evidence="1 2">
    <name type="scientific">Geoglobus acetivorans</name>
    <dbReference type="NCBI Taxonomy" id="565033"/>
    <lineage>
        <taxon>Archaea</taxon>
        <taxon>Methanobacteriati</taxon>
        <taxon>Methanobacteriota</taxon>
        <taxon>Archaeoglobi</taxon>
        <taxon>Archaeoglobales</taxon>
        <taxon>Archaeoglobaceae</taxon>
        <taxon>Geoglobus</taxon>
    </lineage>
</organism>
<dbReference type="AlphaFoldDB" id="A0A0A7GJ72"/>
<sequence>MRDYYRRLKSDLEGIESVRTSFDSLYATSLKSDLEGIESVIFNDFSAVIAFR</sequence>
<accession>A0A0A7GJ72</accession>
<dbReference type="Proteomes" id="UP000030624">
    <property type="component" value="Chromosome"/>
</dbReference>
<name>A0A0A7GJ72_GEOAI</name>
<dbReference type="KEGG" id="gac:GACE_1982"/>
<evidence type="ECO:0000313" key="1">
    <source>
        <dbReference type="EMBL" id="AIY91007.1"/>
    </source>
</evidence>
<reference evidence="1 2" key="1">
    <citation type="journal article" date="2015" name="Appl. Environ. Microbiol.">
        <title>The Geoglobus acetivorans genome: Fe(III) reduction, acetate utilization, autotrophic growth, and degradation of aromatic compounds in a hyperthermophilic archaeon.</title>
        <authorList>
            <person name="Mardanov A.V."/>
            <person name="Slododkina G.B."/>
            <person name="Slobodkin A.I."/>
            <person name="Beletsky A.V."/>
            <person name="Gavrilov S.N."/>
            <person name="Kublanov I.V."/>
            <person name="Bonch-Osmolovskaya E.A."/>
            <person name="Skryabin K.G."/>
            <person name="Ravin N.V."/>
        </authorList>
    </citation>
    <scope>NUCLEOTIDE SEQUENCE [LARGE SCALE GENOMIC DNA]</scope>
    <source>
        <strain evidence="1 2">SBH6</strain>
    </source>
</reference>
<gene>
    <name evidence="1" type="ORF">GACE_1982</name>
</gene>
<dbReference type="STRING" id="565033.GACE_1982"/>
<evidence type="ECO:0000313" key="2">
    <source>
        <dbReference type="Proteomes" id="UP000030624"/>
    </source>
</evidence>
<protein>
    <submittedName>
        <fullName evidence="1">Uncharacterized protein</fullName>
    </submittedName>
</protein>
<dbReference type="HOGENOM" id="CLU_3075163_0_0_2"/>
<proteinExistence type="predicted"/>